<keyword evidence="8" id="KW-0548">Nucleotidyltransferase</keyword>
<dbReference type="PROSITE" id="PS50994">
    <property type="entry name" value="INTEGRASE"/>
    <property type="match status" value="1"/>
</dbReference>
<evidence type="ECO:0000256" key="3">
    <source>
        <dbReference type="ARBA" id="ARBA00022750"/>
    </source>
</evidence>
<keyword evidence="2" id="KW-0479">Metal-binding</keyword>
<dbReference type="PANTHER" id="PTHR37984:SF5">
    <property type="entry name" value="PROTEIN NYNRIN-LIKE"/>
    <property type="match status" value="1"/>
</dbReference>
<keyword evidence="9" id="KW-0238">DNA-binding</keyword>
<feature type="compositionally biased region" description="Basic and acidic residues" evidence="11">
    <location>
        <begin position="581"/>
        <end position="590"/>
    </location>
</feature>
<dbReference type="InterPro" id="IPR016197">
    <property type="entry name" value="Chromo-like_dom_sf"/>
</dbReference>
<dbReference type="GO" id="GO:0006508">
    <property type="term" value="P:proteolysis"/>
    <property type="evidence" value="ECO:0007669"/>
    <property type="project" value="UniProtKB-KW"/>
</dbReference>
<reference evidence="13" key="3">
    <citation type="submission" date="2022-06" db="UniProtKB">
        <authorList>
            <consortium name="EnsemblPlants"/>
        </authorList>
    </citation>
    <scope>IDENTIFICATION</scope>
</reference>
<dbReference type="GO" id="GO:0015074">
    <property type="term" value="P:DNA integration"/>
    <property type="evidence" value="ECO:0007669"/>
    <property type="project" value="UniProtKB-KW"/>
</dbReference>
<evidence type="ECO:0000256" key="10">
    <source>
        <dbReference type="ARBA" id="ARBA00023172"/>
    </source>
</evidence>
<dbReference type="InterPro" id="IPR012337">
    <property type="entry name" value="RNaseH-like_sf"/>
</dbReference>
<evidence type="ECO:0000256" key="7">
    <source>
        <dbReference type="ARBA" id="ARBA00022918"/>
    </source>
</evidence>
<keyword evidence="10" id="KW-0233">DNA recombination</keyword>
<dbReference type="SUPFAM" id="SSF53098">
    <property type="entry name" value="Ribonuclease H-like"/>
    <property type="match status" value="1"/>
</dbReference>
<keyword evidence="6" id="KW-0229">DNA integration</keyword>
<dbReference type="GO" id="GO:0003677">
    <property type="term" value="F:DNA binding"/>
    <property type="evidence" value="ECO:0007669"/>
    <property type="project" value="UniProtKB-KW"/>
</dbReference>
<evidence type="ECO:0000256" key="1">
    <source>
        <dbReference type="ARBA" id="ARBA00022670"/>
    </source>
</evidence>
<evidence type="ECO:0000256" key="6">
    <source>
        <dbReference type="ARBA" id="ARBA00022908"/>
    </source>
</evidence>
<dbReference type="GO" id="GO:0003887">
    <property type="term" value="F:DNA-directed DNA polymerase activity"/>
    <property type="evidence" value="ECO:0007669"/>
    <property type="project" value="UniProtKB-KW"/>
</dbReference>
<organism evidence="13 14">
    <name type="scientific">Triticum urartu</name>
    <name type="common">Red wild einkorn</name>
    <name type="synonym">Crithodium urartu</name>
    <dbReference type="NCBI Taxonomy" id="4572"/>
    <lineage>
        <taxon>Eukaryota</taxon>
        <taxon>Viridiplantae</taxon>
        <taxon>Streptophyta</taxon>
        <taxon>Embryophyta</taxon>
        <taxon>Tracheophyta</taxon>
        <taxon>Spermatophyta</taxon>
        <taxon>Magnoliopsida</taxon>
        <taxon>Liliopsida</taxon>
        <taxon>Poales</taxon>
        <taxon>Poaceae</taxon>
        <taxon>BOP clade</taxon>
        <taxon>Pooideae</taxon>
        <taxon>Triticodae</taxon>
        <taxon>Triticeae</taxon>
        <taxon>Triticinae</taxon>
        <taxon>Triticum</taxon>
    </lineage>
</organism>
<keyword evidence="3" id="KW-0064">Aspartyl protease</keyword>
<keyword evidence="14" id="KW-1185">Reference proteome</keyword>
<dbReference type="SUPFAM" id="SSF54160">
    <property type="entry name" value="Chromo domain-like"/>
    <property type="match status" value="1"/>
</dbReference>
<keyword evidence="5" id="KW-0460">Magnesium</keyword>
<dbReference type="GO" id="GO:0004190">
    <property type="term" value="F:aspartic-type endopeptidase activity"/>
    <property type="evidence" value="ECO:0007669"/>
    <property type="project" value="UniProtKB-KW"/>
</dbReference>
<evidence type="ECO:0000256" key="9">
    <source>
        <dbReference type="ARBA" id="ARBA00023125"/>
    </source>
</evidence>
<dbReference type="Gene3D" id="1.10.340.70">
    <property type="match status" value="1"/>
</dbReference>
<reference evidence="14" key="1">
    <citation type="journal article" date="2013" name="Nature">
        <title>Draft genome of the wheat A-genome progenitor Triticum urartu.</title>
        <authorList>
            <person name="Ling H.Q."/>
            <person name="Zhao S."/>
            <person name="Liu D."/>
            <person name="Wang J."/>
            <person name="Sun H."/>
            <person name="Zhang C."/>
            <person name="Fan H."/>
            <person name="Li D."/>
            <person name="Dong L."/>
            <person name="Tao Y."/>
            <person name="Gao C."/>
            <person name="Wu H."/>
            <person name="Li Y."/>
            <person name="Cui Y."/>
            <person name="Guo X."/>
            <person name="Zheng S."/>
            <person name="Wang B."/>
            <person name="Yu K."/>
            <person name="Liang Q."/>
            <person name="Yang W."/>
            <person name="Lou X."/>
            <person name="Chen J."/>
            <person name="Feng M."/>
            <person name="Jian J."/>
            <person name="Zhang X."/>
            <person name="Luo G."/>
            <person name="Jiang Y."/>
            <person name="Liu J."/>
            <person name="Wang Z."/>
            <person name="Sha Y."/>
            <person name="Zhang B."/>
            <person name="Wu H."/>
            <person name="Tang D."/>
            <person name="Shen Q."/>
            <person name="Xue P."/>
            <person name="Zou S."/>
            <person name="Wang X."/>
            <person name="Liu X."/>
            <person name="Wang F."/>
            <person name="Yang Y."/>
            <person name="An X."/>
            <person name="Dong Z."/>
            <person name="Zhang K."/>
            <person name="Zhang X."/>
            <person name="Luo M.C."/>
            <person name="Dvorak J."/>
            <person name="Tong Y."/>
            <person name="Wang J."/>
            <person name="Yang H."/>
            <person name="Li Z."/>
            <person name="Wang D."/>
            <person name="Zhang A."/>
            <person name="Wang J."/>
        </authorList>
    </citation>
    <scope>NUCLEOTIDE SEQUENCE</scope>
    <source>
        <strain evidence="14">cv. G1812</strain>
    </source>
</reference>
<dbReference type="EnsemblPlants" id="TuG1812G0500000924.01.T01">
    <property type="protein sequence ID" value="TuG1812G0500000924.01.T01.cds308125"/>
    <property type="gene ID" value="TuG1812G0500000924.01"/>
</dbReference>
<dbReference type="GO" id="GO:0006310">
    <property type="term" value="P:DNA recombination"/>
    <property type="evidence" value="ECO:0007669"/>
    <property type="project" value="UniProtKB-KW"/>
</dbReference>
<dbReference type="GO" id="GO:0046872">
    <property type="term" value="F:metal ion binding"/>
    <property type="evidence" value="ECO:0007669"/>
    <property type="project" value="UniProtKB-KW"/>
</dbReference>
<evidence type="ECO:0000256" key="8">
    <source>
        <dbReference type="ARBA" id="ARBA00022932"/>
    </source>
</evidence>
<keyword evidence="1" id="KW-0645">Protease</keyword>
<dbReference type="InterPro" id="IPR041588">
    <property type="entry name" value="Integrase_H2C2"/>
</dbReference>
<evidence type="ECO:0000256" key="4">
    <source>
        <dbReference type="ARBA" id="ARBA00022801"/>
    </source>
</evidence>
<evidence type="ECO:0000256" key="11">
    <source>
        <dbReference type="SAM" id="MobiDB-lite"/>
    </source>
</evidence>
<sequence>MIAVEKWRAYLQRGPFIIKTGHQSLCQLENQVLTTDVQKKAMTKLVGLQFQFQYKKGTDNVAADALSRVGHLLAMTTTYTSQPVWLQEVINSYEVDPEAQALLQKLAISDNDTTKYSLEKGVIKHQGRIWIGANQALRTKLISAFHASAVGGHSSIQATYYRIQKLFVWTGLKQDIVDFVHQCAVCQQAKHEHVKSPGLLQPLPVPEGPWQEITMDFIEALPKSEGYTVILVVVDRLTKYAHFIPLKHPFSAPVVAKAFLHTVIKLHGPPHTIMSDRDKIFTSHFWKDLFKLWDTKLLMSTAYHPQTDGQSERVNQCLEMFLRCAVHDTPTKWHAWLPLAEFWYNTNFHSALECSPFKALYGYEPTYGVFPTLLQSDNIDAEQWLRDHQTHTAVLKAHLLKAQAKMKHYADKNRTPRVFSVGEAVYLKLQPYAQHFVVNRPCAKLAYKYYGPFEILEQIGPAAYKLQLPAEAQIHPVFHVSQLKEFVPDHTPVFTTLPVPVDLSSLDVAPGSILDRKLVKRGDTALLQVLIQWTWLPVEVATWENYDTIKIRYPTAPAWGQAETQAGGNVSASTLPLTSIKDGEARPSTE</sequence>
<evidence type="ECO:0000259" key="12">
    <source>
        <dbReference type="PROSITE" id="PS50994"/>
    </source>
</evidence>
<dbReference type="InterPro" id="IPR056924">
    <property type="entry name" value="SH3_Tf2-1"/>
</dbReference>
<evidence type="ECO:0000256" key="5">
    <source>
        <dbReference type="ARBA" id="ARBA00022842"/>
    </source>
</evidence>
<accession>A0A8R7UD31</accession>
<dbReference type="Pfam" id="PF24626">
    <property type="entry name" value="SH3_Tf2-1"/>
    <property type="match status" value="1"/>
</dbReference>
<name>A0A8R7UD31_TRIUA</name>
<keyword evidence="8" id="KW-0239">DNA-directed DNA polymerase</keyword>
<keyword evidence="4" id="KW-0378">Hydrolase</keyword>
<feature type="region of interest" description="Disordered" evidence="11">
    <location>
        <begin position="564"/>
        <end position="590"/>
    </location>
</feature>
<reference evidence="13" key="2">
    <citation type="submission" date="2018-03" db="EMBL/GenBank/DDBJ databases">
        <title>The Triticum urartu genome reveals the dynamic nature of wheat genome evolution.</title>
        <authorList>
            <person name="Ling H."/>
            <person name="Ma B."/>
            <person name="Shi X."/>
            <person name="Liu H."/>
            <person name="Dong L."/>
            <person name="Sun H."/>
            <person name="Cao Y."/>
            <person name="Gao Q."/>
            <person name="Zheng S."/>
            <person name="Li Y."/>
            <person name="Yu Y."/>
            <person name="Du H."/>
            <person name="Qi M."/>
            <person name="Li Y."/>
            <person name="Yu H."/>
            <person name="Cui Y."/>
            <person name="Wang N."/>
            <person name="Chen C."/>
            <person name="Wu H."/>
            <person name="Zhao Y."/>
            <person name="Zhang J."/>
            <person name="Li Y."/>
            <person name="Zhou W."/>
            <person name="Zhang B."/>
            <person name="Hu W."/>
            <person name="Eijk M."/>
            <person name="Tang J."/>
            <person name="Witsenboer H."/>
            <person name="Zhao S."/>
            <person name="Li Z."/>
            <person name="Zhang A."/>
            <person name="Wang D."/>
            <person name="Liang C."/>
        </authorList>
    </citation>
    <scope>NUCLEOTIDE SEQUENCE [LARGE SCALE GENOMIC DNA]</scope>
    <source>
        <strain evidence="13">cv. G1812</strain>
    </source>
</reference>
<feature type="compositionally biased region" description="Polar residues" evidence="11">
    <location>
        <begin position="564"/>
        <end position="577"/>
    </location>
</feature>
<proteinExistence type="predicted"/>
<dbReference type="Pfam" id="PF17921">
    <property type="entry name" value="Integrase_H2C2"/>
    <property type="match status" value="1"/>
</dbReference>
<dbReference type="AlphaFoldDB" id="A0A8R7UD31"/>
<dbReference type="FunFam" id="3.30.420.10:FF:000032">
    <property type="entry name" value="Retrovirus-related Pol polyprotein from transposon 297-like Protein"/>
    <property type="match status" value="1"/>
</dbReference>
<dbReference type="Gene3D" id="3.30.420.10">
    <property type="entry name" value="Ribonuclease H-like superfamily/Ribonuclease H"/>
    <property type="match status" value="1"/>
</dbReference>
<protein>
    <recommendedName>
        <fullName evidence="12">Integrase catalytic domain-containing protein</fullName>
    </recommendedName>
</protein>
<evidence type="ECO:0000313" key="13">
    <source>
        <dbReference type="EnsemblPlants" id="TuG1812G0500000924.01.T01.cds308125"/>
    </source>
</evidence>
<dbReference type="PANTHER" id="PTHR37984">
    <property type="entry name" value="PROTEIN CBG26694"/>
    <property type="match status" value="1"/>
</dbReference>
<dbReference type="InterPro" id="IPR001584">
    <property type="entry name" value="Integrase_cat-core"/>
</dbReference>
<feature type="domain" description="Integrase catalytic" evidence="12">
    <location>
        <begin position="205"/>
        <end position="364"/>
    </location>
</feature>
<keyword evidence="7" id="KW-0695">RNA-directed DNA polymerase</keyword>
<dbReference type="Gramene" id="TuG1812G0500000924.01.T01">
    <property type="protein sequence ID" value="TuG1812G0500000924.01.T01.cds308125"/>
    <property type="gene ID" value="TuG1812G0500000924.01"/>
</dbReference>
<keyword evidence="8" id="KW-0808">Transferase</keyword>
<evidence type="ECO:0000313" key="14">
    <source>
        <dbReference type="Proteomes" id="UP000015106"/>
    </source>
</evidence>
<dbReference type="Proteomes" id="UP000015106">
    <property type="component" value="Chromosome 5"/>
</dbReference>
<dbReference type="GO" id="GO:0003964">
    <property type="term" value="F:RNA-directed DNA polymerase activity"/>
    <property type="evidence" value="ECO:0007669"/>
    <property type="project" value="UniProtKB-KW"/>
</dbReference>
<dbReference type="InterPro" id="IPR036397">
    <property type="entry name" value="RNaseH_sf"/>
</dbReference>
<evidence type="ECO:0000256" key="2">
    <source>
        <dbReference type="ARBA" id="ARBA00022723"/>
    </source>
</evidence>
<dbReference type="InterPro" id="IPR050951">
    <property type="entry name" value="Retrovirus_Pol_polyprotein"/>
</dbReference>